<feature type="transmembrane region" description="Helical" evidence="1">
    <location>
        <begin position="239"/>
        <end position="263"/>
    </location>
</feature>
<feature type="transmembrane region" description="Helical" evidence="1">
    <location>
        <begin position="12"/>
        <end position="30"/>
    </location>
</feature>
<evidence type="ECO:0000259" key="2">
    <source>
        <dbReference type="PROSITE" id="PS50887"/>
    </source>
</evidence>
<evidence type="ECO:0000313" key="3">
    <source>
        <dbReference type="EMBL" id="KSV58524.1"/>
    </source>
</evidence>
<dbReference type="Pfam" id="PF00990">
    <property type="entry name" value="GGDEF"/>
    <property type="match status" value="1"/>
</dbReference>
<dbReference type="SMART" id="SM00267">
    <property type="entry name" value="GGDEF"/>
    <property type="match status" value="1"/>
</dbReference>
<protein>
    <recommendedName>
        <fullName evidence="2">GGDEF domain-containing protein</fullName>
    </recommendedName>
</protein>
<proteinExistence type="predicted"/>
<sequence length="556" mass="64581">MKVRKIGLDWQSVMLVVYGVMFFGVFFWLFPYTGGSSKGFDNEAMNIMDNIFRVTVNEETVMSTLPAQVKAEAGEKIILETVLREQKKNDIFMAFYDRHTAIKVYLNDQLYEGTDEPVELPFKMTPGSYWHCVRLPEDYDGMRLRIERIPFLDSYSNALPTIYIGTKSAFLYMVIKQGIISLSIGFYFIIFGLLLMITGLFSQVASMRRRMFRLGLFILTLSIWILLDSRVTQLFTGNIYLAFYIVYGAFFAIPITGLAYLLTYPSIERNPLMRALFPISVLTYIVVHILQITNTFYFLEMFSVVHVEIALIIIGVQVCCLNYLRDKKRDKEEGMLYKVLGIIEFSAVVDILQYYLNPNRTVEKFLSRFGILFFMIALAGNMIKEVGRAKAKDEQIRLMNKMAYTDGMTGLLNRYAFDCEIDKIRTKEEDDEILILYMDMNNLKQINDQYGHARGDEAIRQVGYLLKAHFGNDNLCYRLGGDEFCVVSHWKEDNKVEQAIEGFLEGIEEFNREREYSFSVAYDYERAKGANVEECFKMADHKMYENKVKMKEVNSR</sequence>
<organism evidence="3 4">
    <name type="scientific">Acetivibrio ethanolgignens</name>
    <dbReference type="NCBI Taxonomy" id="290052"/>
    <lineage>
        <taxon>Bacteria</taxon>
        <taxon>Bacillati</taxon>
        <taxon>Bacillota</taxon>
        <taxon>Clostridia</taxon>
        <taxon>Eubacteriales</taxon>
        <taxon>Oscillospiraceae</taxon>
        <taxon>Acetivibrio</taxon>
    </lineage>
</organism>
<dbReference type="CDD" id="cd01949">
    <property type="entry name" value="GGDEF"/>
    <property type="match status" value="1"/>
</dbReference>
<dbReference type="InterPro" id="IPR000160">
    <property type="entry name" value="GGDEF_dom"/>
</dbReference>
<keyword evidence="1" id="KW-0472">Membrane</keyword>
<keyword evidence="1" id="KW-0812">Transmembrane</keyword>
<dbReference type="NCBIfam" id="TIGR00254">
    <property type="entry name" value="GGDEF"/>
    <property type="match status" value="1"/>
</dbReference>
<evidence type="ECO:0000256" key="1">
    <source>
        <dbReference type="SAM" id="Phobius"/>
    </source>
</evidence>
<dbReference type="PANTHER" id="PTHR45138">
    <property type="entry name" value="REGULATORY COMPONENTS OF SENSORY TRANSDUCTION SYSTEM"/>
    <property type="match status" value="1"/>
</dbReference>
<feature type="transmembrane region" description="Helical" evidence="1">
    <location>
        <begin position="211"/>
        <end position="227"/>
    </location>
</feature>
<feature type="transmembrane region" description="Helical" evidence="1">
    <location>
        <begin position="336"/>
        <end position="353"/>
    </location>
</feature>
<dbReference type="SUPFAM" id="SSF55073">
    <property type="entry name" value="Nucleotide cyclase"/>
    <property type="match status" value="1"/>
</dbReference>
<dbReference type="InterPro" id="IPR050469">
    <property type="entry name" value="Diguanylate_Cyclase"/>
</dbReference>
<dbReference type="Gene3D" id="3.30.70.270">
    <property type="match status" value="1"/>
</dbReference>
<dbReference type="PANTHER" id="PTHR45138:SF9">
    <property type="entry name" value="DIGUANYLATE CYCLASE DGCM-RELATED"/>
    <property type="match status" value="1"/>
</dbReference>
<feature type="transmembrane region" description="Helical" evidence="1">
    <location>
        <begin position="365"/>
        <end position="383"/>
    </location>
</feature>
<dbReference type="AlphaFoldDB" id="A0A0V8QDF4"/>
<accession>A0A0V8QDF4</accession>
<dbReference type="EMBL" id="LNAM01000168">
    <property type="protein sequence ID" value="KSV58524.1"/>
    <property type="molecule type" value="Genomic_DNA"/>
</dbReference>
<dbReference type="InterPro" id="IPR029787">
    <property type="entry name" value="Nucleotide_cyclase"/>
</dbReference>
<reference evidence="3 4" key="1">
    <citation type="submission" date="2015-11" db="EMBL/GenBank/DDBJ databases">
        <title>Butyribacter intestini gen. nov., sp. nov., a butyric acid-producing bacterium of the family Lachnospiraceae isolated from the human faeces.</title>
        <authorList>
            <person name="Zou Y."/>
            <person name="Xue W."/>
            <person name="Luo G."/>
            <person name="Lv M."/>
        </authorList>
    </citation>
    <scope>NUCLEOTIDE SEQUENCE [LARGE SCALE GENOMIC DNA]</scope>
    <source>
        <strain evidence="3 4">ACET-33324</strain>
    </source>
</reference>
<keyword evidence="4" id="KW-1185">Reference proteome</keyword>
<dbReference type="InterPro" id="IPR043128">
    <property type="entry name" value="Rev_trsase/Diguanyl_cyclase"/>
</dbReference>
<feature type="domain" description="GGDEF" evidence="2">
    <location>
        <begin position="431"/>
        <end position="556"/>
    </location>
</feature>
<comment type="caution">
    <text evidence="3">The sequence shown here is derived from an EMBL/GenBank/DDBJ whole genome shotgun (WGS) entry which is preliminary data.</text>
</comment>
<keyword evidence="1" id="KW-1133">Transmembrane helix</keyword>
<name>A0A0V8QDF4_9FIRM</name>
<dbReference type="GO" id="GO:0052621">
    <property type="term" value="F:diguanylate cyclase activity"/>
    <property type="evidence" value="ECO:0007669"/>
    <property type="project" value="TreeGrafter"/>
</dbReference>
<dbReference type="STRING" id="290052.ASU35_12465"/>
<dbReference type="Proteomes" id="UP000054874">
    <property type="component" value="Unassembled WGS sequence"/>
</dbReference>
<dbReference type="PROSITE" id="PS50887">
    <property type="entry name" value="GGDEF"/>
    <property type="match status" value="1"/>
</dbReference>
<feature type="transmembrane region" description="Helical" evidence="1">
    <location>
        <begin position="305"/>
        <end position="324"/>
    </location>
</feature>
<evidence type="ECO:0000313" key="4">
    <source>
        <dbReference type="Proteomes" id="UP000054874"/>
    </source>
</evidence>
<gene>
    <name evidence="3" type="ORF">ASU35_12465</name>
</gene>
<feature type="transmembrane region" description="Helical" evidence="1">
    <location>
        <begin position="179"/>
        <end position="199"/>
    </location>
</feature>
<feature type="transmembrane region" description="Helical" evidence="1">
    <location>
        <begin position="275"/>
        <end position="299"/>
    </location>
</feature>